<feature type="domain" description="Bacterial Ig" evidence="2">
    <location>
        <begin position="43"/>
        <end position="203"/>
    </location>
</feature>
<protein>
    <recommendedName>
        <fullName evidence="2">Bacterial Ig domain-containing protein</fullName>
    </recommendedName>
</protein>
<accession>A0A1H7FKN9</accession>
<dbReference type="AlphaFoldDB" id="A0A1H7FKN9"/>
<dbReference type="Pfam" id="PF17964">
    <property type="entry name" value="Big_10"/>
    <property type="match status" value="1"/>
</dbReference>
<evidence type="ECO:0000256" key="1">
    <source>
        <dbReference type="SAM" id="SignalP"/>
    </source>
</evidence>
<dbReference type="OrthoDB" id="5242354at2"/>
<dbReference type="STRING" id="46177.SAMN05660976_00102"/>
<gene>
    <name evidence="3" type="ORF">SAMN05660976_00102</name>
</gene>
<sequence length="274" mass="29411">MRPAMAIVLALLPAGAGACAAETAAAPATPAVVRVQPAFDARRARPDRGLRVTAEGGRLTKVLAYVEGQRVRGRFDAARTTWRSDWTLKPGAEYTVTATAATATGPVTVASGRFRTRPASRPLRVAAVAPLPGETVGVGMPIVVDFDAPVRYRAAVERALEVRSAGPVEGAWRWVGDTRVVYRTRTFWQPRQQVTFTAHLAGVRAAPGVYGADDMTLAFTVGRARIDAKSLRGDPVTITATGREYTDDNGWGFWRLPWDEWRSGSALDGSSPVP</sequence>
<dbReference type="PROSITE" id="PS51257">
    <property type="entry name" value="PROKAR_LIPOPROTEIN"/>
    <property type="match status" value="1"/>
</dbReference>
<proteinExistence type="predicted"/>
<evidence type="ECO:0000259" key="2">
    <source>
        <dbReference type="Pfam" id="PF17964"/>
    </source>
</evidence>
<reference evidence="3 4" key="1">
    <citation type="submission" date="2016-10" db="EMBL/GenBank/DDBJ databases">
        <authorList>
            <person name="de Groot N.N."/>
        </authorList>
    </citation>
    <scope>NUCLEOTIDE SEQUENCE [LARGE SCALE GENOMIC DNA]</scope>
    <source>
        <strain evidence="3 4">DSM 43357</strain>
    </source>
</reference>
<evidence type="ECO:0000313" key="3">
    <source>
        <dbReference type="EMBL" id="SEK25807.1"/>
    </source>
</evidence>
<keyword evidence="4" id="KW-1185">Reference proteome</keyword>
<dbReference type="Gene3D" id="2.60.40.3710">
    <property type="match status" value="1"/>
</dbReference>
<dbReference type="CDD" id="cd13432">
    <property type="entry name" value="LDT_IgD_like_2"/>
    <property type="match status" value="1"/>
</dbReference>
<name>A0A1H7FKN9_9ACTN</name>
<dbReference type="InterPro" id="IPR041280">
    <property type="entry name" value="Big_10"/>
</dbReference>
<keyword evidence="1" id="KW-0732">Signal</keyword>
<dbReference type="EMBL" id="FOBF01000001">
    <property type="protein sequence ID" value="SEK25807.1"/>
    <property type="molecule type" value="Genomic_DNA"/>
</dbReference>
<evidence type="ECO:0000313" key="4">
    <source>
        <dbReference type="Proteomes" id="UP000198953"/>
    </source>
</evidence>
<feature type="chain" id="PRO_5011703048" description="Bacterial Ig domain-containing protein" evidence="1">
    <location>
        <begin position="21"/>
        <end position="274"/>
    </location>
</feature>
<feature type="signal peptide" evidence="1">
    <location>
        <begin position="1"/>
        <end position="20"/>
    </location>
</feature>
<dbReference type="Proteomes" id="UP000198953">
    <property type="component" value="Unassembled WGS sequence"/>
</dbReference>
<dbReference type="RefSeq" id="WP_091097444.1">
    <property type="nucleotide sequence ID" value="NZ_FOBF01000001.1"/>
</dbReference>
<organism evidence="3 4">
    <name type="scientific">Nonomuraea pusilla</name>
    <dbReference type="NCBI Taxonomy" id="46177"/>
    <lineage>
        <taxon>Bacteria</taxon>
        <taxon>Bacillati</taxon>
        <taxon>Actinomycetota</taxon>
        <taxon>Actinomycetes</taxon>
        <taxon>Streptosporangiales</taxon>
        <taxon>Streptosporangiaceae</taxon>
        <taxon>Nonomuraea</taxon>
    </lineage>
</organism>
<dbReference type="Gene3D" id="2.60.40.3780">
    <property type="match status" value="1"/>
</dbReference>